<evidence type="ECO:0000313" key="2">
    <source>
        <dbReference type="EMBL" id="KUJ23469.1"/>
    </source>
</evidence>
<dbReference type="InterPro" id="IPR029058">
    <property type="entry name" value="AB_hydrolase_fold"/>
</dbReference>
<dbReference type="PANTHER" id="PTHR34853">
    <property type="match status" value="1"/>
</dbReference>
<dbReference type="Gene3D" id="1.10.260.130">
    <property type="match status" value="1"/>
</dbReference>
<name>A0A194XTV6_MOLSC</name>
<dbReference type="EMBL" id="KQ947405">
    <property type="protein sequence ID" value="KUJ23469.1"/>
    <property type="molecule type" value="Genomic_DNA"/>
</dbReference>
<dbReference type="Pfam" id="PF03583">
    <property type="entry name" value="LIP"/>
    <property type="match status" value="1"/>
</dbReference>
<evidence type="ECO:0000313" key="3">
    <source>
        <dbReference type="Proteomes" id="UP000070700"/>
    </source>
</evidence>
<organism evidence="2 3">
    <name type="scientific">Mollisia scopiformis</name>
    <name type="common">Conifer needle endophyte fungus</name>
    <name type="synonym">Phialocephala scopiformis</name>
    <dbReference type="NCBI Taxonomy" id="149040"/>
    <lineage>
        <taxon>Eukaryota</taxon>
        <taxon>Fungi</taxon>
        <taxon>Dikarya</taxon>
        <taxon>Ascomycota</taxon>
        <taxon>Pezizomycotina</taxon>
        <taxon>Leotiomycetes</taxon>
        <taxon>Helotiales</taxon>
        <taxon>Mollisiaceae</taxon>
        <taxon>Mollisia</taxon>
    </lineage>
</organism>
<dbReference type="PIRSF" id="PIRSF029171">
    <property type="entry name" value="Esterase_LipA"/>
    <property type="match status" value="1"/>
</dbReference>
<dbReference type="GeneID" id="28818119"/>
<dbReference type="Proteomes" id="UP000070700">
    <property type="component" value="Unassembled WGS sequence"/>
</dbReference>
<dbReference type="OrthoDB" id="2373480at2759"/>
<accession>A0A194XTV6</accession>
<dbReference type="GO" id="GO:0016042">
    <property type="term" value="P:lipid catabolic process"/>
    <property type="evidence" value="ECO:0007669"/>
    <property type="project" value="InterPro"/>
</dbReference>
<gene>
    <name evidence="2" type="ORF">LY89DRAFT_557271</name>
</gene>
<dbReference type="RefSeq" id="XP_018077824.1">
    <property type="nucleotide sequence ID" value="XM_018208393.1"/>
</dbReference>
<dbReference type="SUPFAM" id="SSF53474">
    <property type="entry name" value="alpha/beta-Hydrolases"/>
    <property type="match status" value="1"/>
</dbReference>
<dbReference type="GO" id="GO:0004806">
    <property type="term" value="F:triacylglycerol lipase activity"/>
    <property type="evidence" value="ECO:0007669"/>
    <property type="project" value="InterPro"/>
</dbReference>
<dbReference type="InParanoid" id="A0A194XTV6"/>
<reference evidence="2 3" key="1">
    <citation type="submission" date="2015-10" db="EMBL/GenBank/DDBJ databases">
        <title>Full genome of DAOMC 229536 Phialocephala scopiformis, a fungal endophyte of spruce producing the potent anti-insectan compound rugulosin.</title>
        <authorList>
            <consortium name="DOE Joint Genome Institute"/>
            <person name="Walker A.K."/>
            <person name="Frasz S.L."/>
            <person name="Seifert K.A."/>
            <person name="Miller J.D."/>
            <person name="Mondo S.J."/>
            <person name="Labutti K."/>
            <person name="Lipzen A."/>
            <person name="Dockter R."/>
            <person name="Kennedy M."/>
            <person name="Grigoriev I.V."/>
            <person name="Spatafora J.W."/>
        </authorList>
    </citation>
    <scope>NUCLEOTIDE SEQUENCE [LARGE SCALE GENOMIC DNA]</scope>
    <source>
        <strain evidence="2 3">CBS 120377</strain>
    </source>
</reference>
<keyword evidence="3" id="KW-1185">Reference proteome</keyword>
<dbReference type="Gene3D" id="3.40.50.1820">
    <property type="entry name" value="alpha/beta hydrolase"/>
    <property type="match status" value="1"/>
</dbReference>
<dbReference type="AlphaFoldDB" id="A0A194XTV6"/>
<evidence type="ECO:0000256" key="1">
    <source>
        <dbReference type="ARBA" id="ARBA00022801"/>
    </source>
</evidence>
<sequence length="404" mass="43519">PPSQDPWFQPPADWQSKAPGTVLKVRKSPYTNITIRNCIDTFQVQYRTSDTHNNASWGHATQFIPASHANCTASRPETCAHGIVSYEIPYDSADPDATPSYLLQWGEPYGEMADLLANGWFVSVPDYEGPLSSYCAGVQSGHSTLDSVRAVLQVASEFGISNGTAKAALWGYSGGAMATGFAAELAASYAPDLHLAGVVEGGTVPNITSVGKLMNGKDTAGLLVAGIVGITSQHATARAYLLSRLKTTGEFNITGFLDATSMTGVQALLNYMYQDVYGYFLGGEQDFHDPRVTQMYESDAVMGRHGTPDMPLFIYKAIQDEMSAVNETDALVQGFCEKGANVLYHRNSIGGHNQELWQGRARAMDFLRMVLDGKSANETSSGALVEMPEKGCRIVNVTIAVNVT</sequence>
<dbReference type="PANTHER" id="PTHR34853:SF5">
    <property type="entry name" value="LIP-DOMAIN-CONTAINING PROTEIN-RELATED"/>
    <property type="match status" value="1"/>
</dbReference>
<keyword evidence="1" id="KW-0378">Hydrolase</keyword>
<proteinExistence type="predicted"/>
<feature type="non-terminal residue" evidence="2">
    <location>
        <position position="404"/>
    </location>
</feature>
<protein>
    <submittedName>
        <fullName evidence="2">LIP-domain-containing protein</fullName>
    </submittedName>
</protein>
<feature type="non-terminal residue" evidence="2">
    <location>
        <position position="1"/>
    </location>
</feature>
<dbReference type="InterPro" id="IPR005152">
    <property type="entry name" value="Lipase_secreted"/>
</dbReference>
<dbReference type="KEGG" id="psco:LY89DRAFT_557271"/>